<evidence type="ECO:0000313" key="2">
    <source>
        <dbReference type="Proteomes" id="UP000011776"/>
    </source>
</evidence>
<organism evidence="1 2">
    <name type="scientific">Leptospira interrogans serovar Grippotyphosa str. LT2186</name>
    <dbReference type="NCBI Taxonomy" id="1001599"/>
    <lineage>
        <taxon>Bacteria</taxon>
        <taxon>Pseudomonadati</taxon>
        <taxon>Spirochaetota</taxon>
        <taxon>Spirochaetia</taxon>
        <taxon>Leptospirales</taxon>
        <taxon>Leptospiraceae</taxon>
        <taxon>Leptospira</taxon>
    </lineage>
</organism>
<name>M3I7M0_LEPIR</name>
<protein>
    <submittedName>
        <fullName evidence="1">Uncharacterized protein</fullName>
    </submittedName>
</protein>
<sequence length="58" mass="7128">MNDRVLVQFLNDWYRIYKKKKTLVAGNKFFSKFWCGKRLWRRKKTTILLSKVENMIVS</sequence>
<dbReference type="EMBL" id="AFME02000140">
    <property type="protein sequence ID" value="EMG11862.1"/>
    <property type="molecule type" value="Genomic_DNA"/>
</dbReference>
<dbReference type="AlphaFoldDB" id="M3I7M0"/>
<evidence type="ECO:0000313" key="1">
    <source>
        <dbReference type="EMBL" id="EMG11862.1"/>
    </source>
</evidence>
<proteinExistence type="predicted"/>
<accession>M3I7M0</accession>
<dbReference type="BioCyc" id="LINT1001599:G11K9-4196-MONOMER"/>
<gene>
    <name evidence="1" type="ORF">LEP1GSC151_5513</name>
</gene>
<dbReference type="Proteomes" id="UP000011776">
    <property type="component" value="Unassembled WGS sequence"/>
</dbReference>
<comment type="caution">
    <text evidence="1">The sequence shown here is derived from an EMBL/GenBank/DDBJ whole genome shotgun (WGS) entry which is preliminary data.</text>
</comment>
<reference evidence="1 2" key="1">
    <citation type="submission" date="2013-02" db="EMBL/GenBank/DDBJ databases">
        <authorList>
            <person name="Harkins D.M."/>
            <person name="Durkin A.S."/>
            <person name="Brinkac L.M."/>
            <person name="Haft D.H."/>
            <person name="Selengut J.D."/>
            <person name="Sanka R."/>
            <person name="DePew J."/>
            <person name="Purushe J."/>
            <person name="Tulsiani S.M."/>
            <person name="Graham G.C."/>
            <person name="Burns M.-A."/>
            <person name="Dohnt M.F."/>
            <person name="Smythe L.D."/>
            <person name="McKay D.B."/>
            <person name="Craig S.B."/>
            <person name="Vinetz J.M."/>
            <person name="Sutton G.G."/>
            <person name="Nierman W.C."/>
            <person name="Fouts D.E."/>
        </authorList>
    </citation>
    <scope>NUCLEOTIDE SEQUENCE [LARGE SCALE GENOMIC DNA]</scope>
    <source>
        <strain evidence="1 2">LT2186</strain>
    </source>
</reference>